<dbReference type="GO" id="GO:0016787">
    <property type="term" value="F:hydrolase activity"/>
    <property type="evidence" value="ECO:0007669"/>
    <property type="project" value="InterPro"/>
</dbReference>
<dbReference type="RefSeq" id="WP_322098459.1">
    <property type="nucleotide sequence ID" value="NZ_WLYK01000018.1"/>
</dbReference>
<dbReference type="Pfam" id="PF00149">
    <property type="entry name" value="Metallophos"/>
    <property type="match status" value="1"/>
</dbReference>
<proteinExistence type="predicted"/>
<dbReference type="InterPro" id="IPR029052">
    <property type="entry name" value="Metallo-depent_PP-like"/>
</dbReference>
<evidence type="ECO:0000259" key="1">
    <source>
        <dbReference type="Pfam" id="PF00149"/>
    </source>
</evidence>
<comment type="caution">
    <text evidence="2">The sequence shown here is derived from an EMBL/GenBank/DDBJ whole genome shotgun (WGS) entry which is preliminary data.</text>
</comment>
<organism evidence="2 3">
    <name type="scientific">Nakamurella alba</name>
    <dbReference type="NCBI Taxonomy" id="2665158"/>
    <lineage>
        <taxon>Bacteria</taxon>
        <taxon>Bacillati</taxon>
        <taxon>Actinomycetota</taxon>
        <taxon>Actinomycetes</taxon>
        <taxon>Nakamurellales</taxon>
        <taxon>Nakamurellaceae</taxon>
        <taxon>Nakamurella</taxon>
    </lineage>
</organism>
<evidence type="ECO:0000313" key="2">
    <source>
        <dbReference type="EMBL" id="MTD17366.1"/>
    </source>
</evidence>
<name>A0A7K1FT82_9ACTN</name>
<keyword evidence="3" id="KW-1185">Reference proteome</keyword>
<reference evidence="2 3" key="1">
    <citation type="submission" date="2019-11" db="EMBL/GenBank/DDBJ databases">
        <authorList>
            <person name="Jiang L.-Q."/>
        </authorList>
    </citation>
    <scope>NUCLEOTIDE SEQUENCE [LARGE SCALE GENOMIC DNA]</scope>
    <source>
        <strain evidence="2 3">YIM 132087</strain>
    </source>
</reference>
<sequence>MRISFVSDIHGNIEALARVAAQAEQLVVLGDLLDYVDYHDHGNGILGQVFGADRVRPFARLRSSGDFLGLRDYNRSLWATVSDPVSVLSEVVAVRYQQVLEAVGPDTLLTLGNVDVAAVWNEIAGDRLPYLDGAVVSVGGLDLGFVAGGSTRTGIPVRAPDPVWQPLVRPGDEYLATVRDLGPVDVLCSHVPPQIPSLRYDVVPARMEMFGPGLREYIDEHHPRWALFGHVHQPLARRLRVGRTECVNVGHFQRFPVPFVLEV</sequence>
<dbReference type="SUPFAM" id="SSF56300">
    <property type="entry name" value="Metallo-dependent phosphatases"/>
    <property type="match status" value="1"/>
</dbReference>
<accession>A0A7K1FT82</accession>
<protein>
    <submittedName>
        <fullName evidence="2">Metallophosphoesterase</fullName>
    </submittedName>
</protein>
<dbReference type="Gene3D" id="3.60.21.10">
    <property type="match status" value="1"/>
</dbReference>
<feature type="domain" description="Calcineurin-like phosphoesterase" evidence="1">
    <location>
        <begin position="1"/>
        <end position="234"/>
    </location>
</feature>
<dbReference type="Proteomes" id="UP000460221">
    <property type="component" value="Unassembled WGS sequence"/>
</dbReference>
<dbReference type="EMBL" id="WLYK01000018">
    <property type="protein sequence ID" value="MTD17366.1"/>
    <property type="molecule type" value="Genomic_DNA"/>
</dbReference>
<dbReference type="AlphaFoldDB" id="A0A7K1FT82"/>
<evidence type="ECO:0000313" key="3">
    <source>
        <dbReference type="Proteomes" id="UP000460221"/>
    </source>
</evidence>
<gene>
    <name evidence="2" type="ORF">GIS00_25885</name>
</gene>
<dbReference type="InterPro" id="IPR004843">
    <property type="entry name" value="Calcineurin-like_PHP"/>
</dbReference>